<dbReference type="RefSeq" id="WP_127093293.1">
    <property type="nucleotide sequence ID" value="NZ_RAHC01000013.1"/>
</dbReference>
<gene>
    <name evidence="2" type="ORF">D6D54_07465</name>
    <name evidence="1" type="ORF">D6D54_08930</name>
</gene>
<evidence type="ECO:0000313" key="2">
    <source>
        <dbReference type="EMBL" id="RUP75870.1"/>
    </source>
</evidence>
<sequence>MGVGEITPTKINGVSGQINSIAVDNTRYLYLGTNNGTFVIHSALTALEWAKTQSQFTLVDSSKTKTWTRPDLLSVDGEVNIDIANPNIDKVLFDNVEQPQTRKNWKINVKPETAPRDHNLQVMFTLDGKQ</sequence>
<dbReference type="AlphaFoldDB" id="A0A3S0UR86"/>
<protein>
    <submittedName>
        <fullName evidence="1">Uncharacterized protein</fullName>
    </submittedName>
</protein>
<accession>A0A3S0UR86</accession>
<proteinExistence type="predicted"/>
<name>A0A3S0UR86_9MOLU</name>
<dbReference type="Proteomes" id="UP000274545">
    <property type="component" value="Unassembled WGS sequence"/>
</dbReference>
<dbReference type="EMBL" id="RAHC01000029">
    <property type="protein sequence ID" value="RUP75140.1"/>
    <property type="molecule type" value="Genomic_DNA"/>
</dbReference>
<reference evidence="1 3" key="1">
    <citation type="journal article" date="2019" name="Genome Biol. Evol.">
        <title>Toxin and genome evolution in a Drosophila defensive symbiosis.</title>
        <authorList>
            <person name="Ballinger M.J."/>
            <person name="Gawryluk R.M."/>
            <person name="Perlman S.J."/>
        </authorList>
    </citation>
    <scope>NUCLEOTIDE SEQUENCE [LARGE SCALE GENOMIC DNA]</scope>
    <source>
        <strain evidence="1">SNeo</strain>
        <strain evidence="3">sNeo</strain>
    </source>
</reference>
<evidence type="ECO:0000313" key="3">
    <source>
        <dbReference type="Proteomes" id="UP000274545"/>
    </source>
</evidence>
<dbReference type="EMBL" id="RAHC01000013">
    <property type="protein sequence ID" value="RUP75870.1"/>
    <property type="molecule type" value="Genomic_DNA"/>
</dbReference>
<organism evidence="1 3">
    <name type="scientific">Spiroplasma poulsonii</name>
    <dbReference type="NCBI Taxonomy" id="2138"/>
    <lineage>
        <taxon>Bacteria</taxon>
        <taxon>Bacillati</taxon>
        <taxon>Mycoplasmatota</taxon>
        <taxon>Mollicutes</taxon>
        <taxon>Entomoplasmatales</taxon>
        <taxon>Spiroplasmataceae</taxon>
        <taxon>Spiroplasma</taxon>
    </lineage>
</organism>
<comment type="caution">
    <text evidence="1">The sequence shown here is derived from an EMBL/GenBank/DDBJ whole genome shotgun (WGS) entry which is preliminary data.</text>
</comment>
<evidence type="ECO:0000313" key="1">
    <source>
        <dbReference type="EMBL" id="RUP75140.1"/>
    </source>
</evidence>